<protein>
    <submittedName>
        <fullName evidence="2">Xanthine dehydrogenase YagR molybdenum-binding subunit</fullName>
    </submittedName>
</protein>
<evidence type="ECO:0000313" key="3">
    <source>
        <dbReference type="Proteomes" id="UP000199093"/>
    </source>
</evidence>
<dbReference type="Proteomes" id="UP000199093">
    <property type="component" value="Unassembled WGS sequence"/>
</dbReference>
<dbReference type="RefSeq" id="WP_089845801.1">
    <property type="nucleotide sequence ID" value="NZ_FNEJ01000006.1"/>
</dbReference>
<dbReference type="InterPro" id="IPR046867">
    <property type="entry name" value="AldOxase/xan_DH_MoCoBD2"/>
</dbReference>
<dbReference type="STRING" id="555512.SAMN04487993_100664"/>
<dbReference type="OrthoDB" id="8428274at2"/>
<dbReference type="SMART" id="SM01008">
    <property type="entry name" value="Ald_Xan_dh_C"/>
    <property type="match status" value="1"/>
</dbReference>
<evidence type="ECO:0000313" key="2">
    <source>
        <dbReference type="EMBL" id="SDI52850.1"/>
    </source>
</evidence>
<dbReference type="AlphaFoldDB" id="A0A1G8LC94"/>
<dbReference type="PANTHER" id="PTHR11908">
    <property type="entry name" value="XANTHINE DEHYDROGENASE"/>
    <property type="match status" value="1"/>
</dbReference>
<sequence length="731" mass="77528">MTQTFRMDKPQPRLLDETRQGVIGTSMDRPDGPLKVSGQATYTADALPEGCVHGMLVRATVTRGHLRDIDRDSIADIPGLLAVVRDPRFLRNPAQGMAGEAPDQPGDRIDYHGQPVALVVAETFEAARDGALRLKLRFDSVAAEVDPDHATEVEPQDPTESGDWNAAWSGAAHQVDVVYTTPCHASAAMEPHAAVAEWQGDRLILRGALQMLRFNRKELADAVGIPPEQVQILAPYVGGGFGSKLGIGTEAVAAALAARELGRPVRVVMARQTVFDAVLRRTETRQHLQLAADAEGKLLALGHDDRVSNLPGEEFAEPVSSASQFLYGARATRFRQDMVRVHRVGAGSVRAPGEAVGVIAIEAAMDELADALGMCPVELRLRNLPDQHPVTGQPFSARALADCLREGAKSFGWSDRQAPGARQEGDWLIGMGMASAARPNMLVKSAARVRLSAEGAVVETDMTDIGTGTYAVLTQVAAEMLGLPPGQVTVKLGDTDLPGASGSGGSFGASSSGSAVFLAAKKIRDRLAAKLGCAPEDLSLQDGLARGANLEAPINDLLAGEVLVEEAEIKGGKTAESHFSAGFGAHFCEVAVHRWTGEVRVRRMHGTFAMGRVLNEKTARSQAVGGMIWGVGSALHEDMSHDPRTGHVVTRDLANYHIASHADIPRDMQAVFLEERDDFANPLQSKGVGELGISGAGGAVLNAIHNACGVRIRDIPATPDRVIAALEAAGR</sequence>
<organism evidence="2 3">
    <name type="scientific">Salipiger marinus</name>
    <dbReference type="NCBI Taxonomy" id="555512"/>
    <lineage>
        <taxon>Bacteria</taxon>
        <taxon>Pseudomonadati</taxon>
        <taxon>Pseudomonadota</taxon>
        <taxon>Alphaproteobacteria</taxon>
        <taxon>Rhodobacterales</taxon>
        <taxon>Roseobacteraceae</taxon>
        <taxon>Salipiger</taxon>
    </lineage>
</organism>
<dbReference type="InterPro" id="IPR036856">
    <property type="entry name" value="Ald_Oxase/Xan_DH_a/b_sf"/>
</dbReference>
<name>A0A1G8LC94_9RHOB</name>
<dbReference type="GO" id="GO:0005506">
    <property type="term" value="F:iron ion binding"/>
    <property type="evidence" value="ECO:0007669"/>
    <property type="project" value="InterPro"/>
</dbReference>
<dbReference type="Pfam" id="PF02738">
    <property type="entry name" value="MoCoBD_1"/>
    <property type="match status" value="1"/>
</dbReference>
<evidence type="ECO:0000259" key="1">
    <source>
        <dbReference type="SMART" id="SM01008"/>
    </source>
</evidence>
<accession>A0A1G8LC94</accession>
<dbReference type="PANTHER" id="PTHR11908:SF123">
    <property type="entry name" value="ALDEHYDE OXIDOREDUCTASE MOLYBDENUM-BINDING SUBUNIT PAOC"/>
    <property type="match status" value="1"/>
</dbReference>
<dbReference type="EMBL" id="FNEJ01000006">
    <property type="protein sequence ID" value="SDI52850.1"/>
    <property type="molecule type" value="Genomic_DNA"/>
</dbReference>
<dbReference type="InterPro" id="IPR008274">
    <property type="entry name" value="AldOxase/xan_DH_MoCoBD1"/>
</dbReference>
<proteinExistence type="predicted"/>
<dbReference type="SUPFAM" id="SSF54665">
    <property type="entry name" value="CO dehydrogenase molybdoprotein N-domain-like"/>
    <property type="match status" value="1"/>
</dbReference>
<reference evidence="2 3" key="1">
    <citation type="submission" date="2016-10" db="EMBL/GenBank/DDBJ databases">
        <authorList>
            <person name="de Groot N.N."/>
        </authorList>
    </citation>
    <scope>NUCLEOTIDE SEQUENCE [LARGE SCALE GENOMIC DNA]</scope>
    <source>
        <strain evidence="2 3">DSM 26424</strain>
    </source>
</reference>
<gene>
    <name evidence="2" type="ORF">SAMN04487993_100664</name>
</gene>
<dbReference type="Gene3D" id="3.90.1170.50">
    <property type="entry name" value="Aldehyde oxidase/xanthine dehydrogenase, a/b hammerhead"/>
    <property type="match status" value="1"/>
</dbReference>
<dbReference type="InterPro" id="IPR000674">
    <property type="entry name" value="Ald_Oxase/Xan_DH_a/b"/>
</dbReference>
<dbReference type="Pfam" id="PF01315">
    <property type="entry name" value="Ald_Xan_dh_C"/>
    <property type="match status" value="1"/>
</dbReference>
<keyword evidence="3" id="KW-1185">Reference proteome</keyword>
<dbReference type="InterPro" id="IPR037165">
    <property type="entry name" value="AldOxase/xan_DH_Mopterin-bd_sf"/>
</dbReference>
<dbReference type="GO" id="GO:0016491">
    <property type="term" value="F:oxidoreductase activity"/>
    <property type="evidence" value="ECO:0007669"/>
    <property type="project" value="InterPro"/>
</dbReference>
<dbReference type="InterPro" id="IPR016208">
    <property type="entry name" value="Ald_Oxase/xanthine_DH-like"/>
</dbReference>
<dbReference type="Gene3D" id="3.30.365.10">
    <property type="entry name" value="Aldehyde oxidase/xanthine dehydrogenase, molybdopterin binding domain"/>
    <property type="match status" value="4"/>
</dbReference>
<feature type="domain" description="Aldehyde oxidase/xanthine dehydrogenase a/b hammerhead" evidence="1">
    <location>
        <begin position="37"/>
        <end position="142"/>
    </location>
</feature>
<dbReference type="Pfam" id="PF20256">
    <property type="entry name" value="MoCoBD_2"/>
    <property type="match status" value="1"/>
</dbReference>
<dbReference type="SUPFAM" id="SSF56003">
    <property type="entry name" value="Molybdenum cofactor-binding domain"/>
    <property type="match status" value="1"/>
</dbReference>